<sequence length="196" mass="21168">MSVPEQPGEGPPAVSGTREQVLQVARRLFGERGYGAVTIREIAAEAGVSAALVMKVGGSKEQLHADATPLEPVPLEPDVPFGDMGELLVRRMLTRREEEVAEPWLRALYLVADAPDPTAARADFRARFLARFDEAADRNPGGAHRVDLLACLMVGLAAGTRTFRLLPPDATDLDRVVREYGRFAQDLIDGIVGPAT</sequence>
<evidence type="ECO:0000313" key="4">
    <source>
        <dbReference type="EMBL" id="TQL51191.1"/>
    </source>
</evidence>
<evidence type="ECO:0000313" key="5">
    <source>
        <dbReference type="Proteomes" id="UP000319516"/>
    </source>
</evidence>
<keyword evidence="5" id="KW-1185">Reference proteome</keyword>
<comment type="caution">
    <text evidence="4">The sequence shown here is derived from an EMBL/GenBank/DDBJ whole genome shotgun (WGS) entry which is preliminary data.</text>
</comment>
<dbReference type="PANTHER" id="PTHR30055:SF235">
    <property type="entry name" value="TRANSCRIPTIONAL REGULATORY PROTEIN"/>
    <property type="match status" value="1"/>
</dbReference>
<dbReference type="InterPro" id="IPR041678">
    <property type="entry name" value="TetR_C_16"/>
</dbReference>
<protein>
    <submittedName>
        <fullName evidence="4">TetR family transcriptional regulator</fullName>
    </submittedName>
</protein>
<dbReference type="InterPro" id="IPR050109">
    <property type="entry name" value="HTH-type_TetR-like_transc_reg"/>
</dbReference>
<dbReference type="OrthoDB" id="4867607at2"/>
<dbReference type="Proteomes" id="UP000319516">
    <property type="component" value="Unassembled WGS sequence"/>
</dbReference>
<name>A0A542YT10_9MICO</name>
<feature type="DNA-binding region" description="H-T-H motif" evidence="2">
    <location>
        <begin position="38"/>
        <end position="57"/>
    </location>
</feature>
<feature type="domain" description="HTH tetR-type" evidence="3">
    <location>
        <begin position="15"/>
        <end position="75"/>
    </location>
</feature>
<evidence type="ECO:0000259" key="3">
    <source>
        <dbReference type="PROSITE" id="PS50977"/>
    </source>
</evidence>
<keyword evidence="1 2" id="KW-0238">DNA-binding</keyword>
<dbReference type="GO" id="GO:0000976">
    <property type="term" value="F:transcription cis-regulatory region binding"/>
    <property type="evidence" value="ECO:0007669"/>
    <property type="project" value="TreeGrafter"/>
</dbReference>
<dbReference type="InterPro" id="IPR001647">
    <property type="entry name" value="HTH_TetR"/>
</dbReference>
<evidence type="ECO:0000256" key="1">
    <source>
        <dbReference type="ARBA" id="ARBA00023125"/>
    </source>
</evidence>
<evidence type="ECO:0000256" key="2">
    <source>
        <dbReference type="PROSITE-ProRule" id="PRU00335"/>
    </source>
</evidence>
<dbReference type="Gene3D" id="1.10.357.10">
    <property type="entry name" value="Tetracycline Repressor, domain 2"/>
    <property type="match status" value="1"/>
</dbReference>
<dbReference type="PRINTS" id="PR00455">
    <property type="entry name" value="HTHTETR"/>
</dbReference>
<dbReference type="SUPFAM" id="SSF46689">
    <property type="entry name" value="Homeodomain-like"/>
    <property type="match status" value="1"/>
</dbReference>
<dbReference type="InterPro" id="IPR036271">
    <property type="entry name" value="Tet_transcr_reg_TetR-rel_C_sf"/>
</dbReference>
<dbReference type="Pfam" id="PF17920">
    <property type="entry name" value="TetR_C_16"/>
    <property type="match status" value="1"/>
</dbReference>
<reference evidence="4 5" key="1">
    <citation type="submission" date="2019-06" db="EMBL/GenBank/DDBJ databases">
        <title>Sequencing the genomes of 1000 actinobacteria strains.</title>
        <authorList>
            <person name="Klenk H.-P."/>
        </authorList>
    </citation>
    <scope>NUCLEOTIDE SEQUENCE [LARGE SCALE GENOMIC DNA]</scope>
    <source>
        <strain evidence="4 5">DSM 12335</strain>
    </source>
</reference>
<accession>A0A542YT10</accession>
<gene>
    <name evidence="4" type="ORF">FB467_2329</name>
</gene>
<dbReference type="Pfam" id="PF00440">
    <property type="entry name" value="TetR_N"/>
    <property type="match status" value="1"/>
</dbReference>
<dbReference type="InterPro" id="IPR009057">
    <property type="entry name" value="Homeodomain-like_sf"/>
</dbReference>
<proteinExistence type="predicted"/>
<dbReference type="SUPFAM" id="SSF48498">
    <property type="entry name" value="Tetracyclin repressor-like, C-terminal domain"/>
    <property type="match status" value="1"/>
</dbReference>
<dbReference type="GO" id="GO:0003700">
    <property type="term" value="F:DNA-binding transcription factor activity"/>
    <property type="evidence" value="ECO:0007669"/>
    <property type="project" value="TreeGrafter"/>
</dbReference>
<organism evidence="4 5">
    <name type="scientific">Ornithinicoccus hortensis</name>
    <dbReference type="NCBI Taxonomy" id="82346"/>
    <lineage>
        <taxon>Bacteria</taxon>
        <taxon>Bacillati</taxon>
        <taxon>Actinomycetota</taxon>
        <taxon>Actinomycetes</taxon>
        <taxon>Micrococcales</taxon>
        <taxon>Intrasporangiaceae</taxon>
        <taxon>Ornithinicoccus</taxon>
    </lineage>
</organism>
<dbReference type="PANTHER" id="PTHR30055">
    <property type="entry name" value="HTH-TYPE TRANSCRIPTIONAL REGULATOR RUTR"/>
    <property type="match status" value="1"/>
</dbReference>
<dbReference type="PROSITE" id="PS50977">
    <property type="entry name" value="HTH_TETR_2"/>
    <property type="match status" value="1"/>
</dbReference>
<dbReference type="AlphaFoldDB" id="A0A542YT10"/>
<dbReference type="EMBL" id="VFOP01000001">
    <property type="protein sequence ID" value="TQL51191.1"/>
    <property type="molecule type" value="Genomic_DNA"/>
</dbReference>